<dbReference type="InterPro" id="IPR006094">
    <property type="entry name" value="Oxid_FAD_bind_N"/>
</dbReference>
<name>A0A0K2ZT93_9XANT</name>
<dbReference type="FunFam" id="3.30.465.10:FF:000025">
    <property type="entry name" value="FAD-binding oxidoreductase"/>
    <property type="match status" value="1"/>
</dbReference>
<dbReference type="Gene3D" id="1.10.45.10">
    <property type="entry name" value="Vanillyl-alcohol Oxidase, Chain A, domain 4"/>
    <property type="match status" value="1"/>
</dbReference>
<dbReference type="Gene3D" id="3.30.70.2190">
    <property type="match status" value="1"/>
</dbReference>
<evidence type="ECO:0000256" key="10">
    <source>
        <dbReference type="ARBA" id="ARBA00051291"/>
    </source>
</evidence>
<dbReference type="InterPro" id="IPR036318">
    <property type="entry name" value="FAD-bd_PCMH-like_sf"/>
</dbReference>
<evidence type="ECO:0000259" key="12">
    <source>
        <dbReference type="PROSITE" id="PS51387"/>
    </source>
</evidence>
<evidence type="ECO:0000313" key="13">
    <source>
        <dbReference type="EMBL" id="CTP86605.1"/>
    </source>
</evidence>
<comment type="subunit">
    <text evidence="3">Homodimer.</text>
</comment>
<evidence type="ECO:0000256" key="4">
    <source>
        <dbReference type="ARBA" id="ARBA00022630"/>
    </source>
</evidence>
<dbReference type="AlphaFoldDB" id="A0A0K2ZT93"/>
<gene>
    <name evidence="13" type="ORF">XTPLMG730_1522</name>
</gene>
<dbReference type="PANTHER" id="PTHR43716:SF1">
    <property type="entry name" value="D-2-HYDROXYGLUTARATE DEHYDROGENASE, MITOCHONDRIAL"/>
    <property type="match status" value="1"/>
</dbReference>
<evidence type="ECO:0000256" key="3">
    <source>
        <dbReference type="ARBA" id="ARBA00011738"/>
    </source>
</evidence>
<dbReference type="InterPro" id="IPR016169">
    <property type="entry name" value="FAD-bd_PCMH_sub2"/>
</dbReference>
<dbReference type="GO" id="GO:0051990">
    <property type="term" value="F:(R)-2-hydroxyglutarate dehydrogenase activity"/>
    <property type="evidence" value="ECO:0007669"/>
    <property type="project" value="UniProtKB-EC"/>
</dbReference>
<evidence type="ECO:0000256" key="8">
    <source>
        <dbReference type="ARBA" id="ARBA00023002"/>
    </source>
</evidence>
<dbReference type="Proteomes" id="UP000045978">
    <property type="component" value="Unassembled WGS sequence"/>
</dbReference>
<dbReference type="FunFam" id="3.30.70.2740:FF:000005">
    <property type="entry name" value="FAD-binding oxidoreductase"/>
    <property type="match status" value="1"/>
</dbReference>
<dbReference type="GO" id="GO:0022904">
    <property type="term" value="P:respiratory electron transport chain"/>
    <property type="evidence" value="ECO:0007669"/>
    <property type="project" value="TreeGrafter"/>
</dbReference>
<dbReference type="InterPro" id="IPR016171">
    <property type="entry name" value="Vanillyl_alc_oxidase_C-sub2"/>
</dbReference>
<dbReference type="InterPro" id="IPR051264">
    <property type="entry name" value="FAD-oxidored/transferase_4"/>
</dbReference>
<keyword evidence="5" id="KW-0479">Metal-binding</keyword>
<evidence type="ECO:0000256" key="11">
    <source>
        <dbReference type="ARBA" id="ARBA00067680"/>
    </source>
</evidence>
<keyword evidence="8" id="KW-0560">Oxidoreductase</keyword>
<dbReference type="FunFam" id="1.10.45.10:FF:000001">
    <property type="entry name" value="D-lactate dehydrogenase mitochondrial"/>
    <property type="match status" value="1"/>
</dbReference>
<evidence type="ECO:0000256" key="6">
    <source>
        <dbReference type="ARBA" id="ARBA00022827"/>
    </source>
</evidence>
<comment type="catalytic activity">
    <reaction evidence="10">
        <text>(R)-2-hydroxyglutarate + A = 2-oxoglutarate + AH2</text>
        <dbReference type="Rhea" id="RHEA:38295"/>
        <dbReference type="ChEBI" id="CHEBI:13193"/>
        <dbReference type="ChEBI" id="CHEBI:15801"/>
        <dbReference type="ChEBI" id="CHEBI:16810"/>
        <dbReference type="ChEBI" id="CHEBI:17499"/>
        <dbReference type="EC" id="1.1.99.39"/>
    </reaction>
    <physiologicalReaction direction="left-to-right" evidence="10">
        <dbReference type="Rhea" id="RHEA:38296"/>
    </physiologicalReaction>
</comment>
<sequence length="462" mass="49807">MTDPRLDALTHAVPGLRLKTDPADLEHYGRDWTRRWTPAPLAIALPATVQEVQAVLRWANDHAVAVVPSGGRTGLSGGAVAAHGELVLSLERMNKALAFDAVDRTLTVQAGMPLEAVHNAAREHGLVYPVDFAARGSCSIGGNIATNAGGIRVIRYGNTREWIAGLKVVTGSGELLELNRGLIKNSSGYDFRHLLIGSEGTLGIVVEATLRLTDPPPPSNVMLLALPSFEVLMQVFAAFRSRLQLEAFEFFTDRALQHVLAHGAQAPFDTVYPYYVVTEYASGDEAQEAAALAAFEACMEPGWVLDGVISQSDAQAAQLWRLREGITEAVARYTPYKNDVSVRISAMPAFLAQTQALLGEAYPQFDVVWFGHIGDGNLHINVLKPDTTADADFIAACEQVTKLLAQVLAEHGGSISAEHGIGLVKKPYLESTRSAEEIALMRAVKRVFDPAGLLNPGKLFDP</sequence>
<evidence type="ECO:0000256" key="2">
    <source>
        <dbReference type="ARBA" id="ARBA00008000"/>
    </source>
</evidence>
<evidence type="ECO:0000256" key="7">
    <source>
        <dbReference type="ARBA" id="ARBA00022833"/>
    </source>
</evidence>
<evidence type="ECO:0000256" key="9">
    <source>
        <dbReference type="ARBA" id="ARBA00039003"/>
    </source>
</evidence>
<comment type="cofactor">
    <cofactor evidence="1">
        <name>FAD</name>
        <dbReference type="ChEBI" id="CHEBI:57692"/>
    </cofactor>
</comment>
<dbReference type="Gene3D" id="3.30.70.2740">
    <property type="match status" value="1"/>
</dbReference>
<dbReference type="Pfam" id="PF02913">
    <property type="entry name" value="FAD-oxidase_C"/>
    <property type="match status" value="1"/>
</dbReference>
<keyword evidence="6" id="KW-0274">FAD</keyword>
<dbReference type="PANTHER" id="PTHR43716">
    <property type="entry name" value="D-2-HYDROXYGLUTARATE DEHYDROGENASE, MITOCHONDRIAL"/>
    <property type="match status" value="1"/>
</dbReference>
<evidence type="ECO:0000256" key="1">
    <source>
        <dbReference type="ARBA" id="ARBA00001974"/>
    </source>
</evidence>
<dbReference type="RefSeq" id="WP_053837858.1">
    <property type="nucleotide sequence ID" value="NZ_CP076251.1"/>
</dbReference>
<dbReference type="EC" id="1.1.99.39" evidence="9"/>
<keyword evidence="4" id="KW-0285">Flavoprotein</keyword>
<proteinExistence type="inferred from homology"/>
<feature type="domain" description="FAD-binding PCMH-type" evidence="12">
    <location>
        <begin position="36"/>
        <end position="215"/>
    </location>
</feature>
<dbReference type="InterPro" id="IPR016166">
    <property type="entry name" value="FAD-bd_PCMH"/>
</dbReference>
<keyword evidence="7" id="KW-0862">Zinc</keyword>
<reference evidence="13 14" key="1">
    <citation type="submission" date="2015-07" db="EMBL/GenBank/DDBJ databases">
        <authorList>
            <person name="Noorani M."/>
        </authorList>
    </citation>
    <scope>NUCLEOTIDE SEQUENCE [LARGE SCALE GENOMIC DNA]</scope>
    <source>
        <strain evidence="13">LMG730</strain>
    </source>
</reference>
<dbReference type="SUPFAM" id="SSF55103">
    <property type="entry name" value="FAD-linked oxidases, C-terminal domain"/>
    <property type="match status" value="1"/>
</dbReference>
<protein>
    <recommendedName>
        <fullName evidence="11">D-2-hydroxyglutarate dehydrogenase</fullName>
        <ecNumber evidence="9">1.1.99.39</ecNumber>
    </recommendedName>
</protein>
<evidence type="ECO:0000313" key="14">
    <source>
        <dbReference type="Proteomes" id="UP000045978"/>
    </source>
</evidence>
<dbReference type="EMBL" id="CXOJ01000025">
    <property type="protein sequence ID" value="CTP86605.1"/>
    <property type="molecule type" value="Genomic_DNA"/>
</dbReference>
<evidence type="ECO:0000256" key="5">
    <source>
        <dbReference type="ARBA" id="ARBA00022723"/>
    </source>
</evidence>
<dbReference type="Pfam" id="PF01565">
    <property type="entry name" value="FAD_binding_4"/>
    <property type="match status" value="1"/>
</dbReference>
<dbReference type="PROSITE" id="PS51387">
    <property type="entry name" value="FAD_PCMH"/>
    <property type="match status" value="1"/>
</dbReference>
<dbReference type="Gene3D" id="3.30.465.10">
    <property type="match status" value="1"/>
</dbReference>
<dbReference type="GO" id="GO:0046872">
    <property type="term" value="F:metal ion binding"/>
    <property type="evidence" value="ECO:0007669"/>
    <property type="project" value="UniProtKB-KW"/>
</dbReference>
<dbReference type="SUPFAM" id="SSF56176">
    <property type="entry name" value="FAD-binding/transporter-associated domain-like"/>
    <property type="match status" value="1"/>
</dbReference>
<accession>A0A0K2ZT93</accession>
<organism evidence="13 14">
    <name type="scientific">Xanthomonas graminis pv. phlei</name>
    <dbReference type="NCBI Taxonomy" id="487906"/>
    <lineage>
        <taxon>Bacteria</taxon>
        <taxon>Pseudomonadati</taxon>
        <taxon>Pseudomonadota</taxon>
        <taxon>Gammaproteobacteria</taxon>
        <taxon>Lysobacterales</taxon>
        <taxon>Lysobacteraceae</taxon>
        <taxon>Xanthomonas</taxon>
        <taxon>Xanthomonas translucens group</taxon>
        <taxon>Xanthomonas graminis</taxon>
    </lineage>
</organism>
<comment type="similarity">
    <text evidence="2">Belongs to the FAD-binding oxidoreductase/transferase type 4 family.</text>
</comment>
<dbReference type="InterPro" id="IPR016164">
    <property type="entry name" value="FAD-linked_Oxase-like_C"/>
</dbReference>
<dbReference type="InterPro" id="IPR004113">
    <property type="entry name" value="FAD-bd_oxidored_4_C"/>
</dbReference>
<dbReference type="GO" id="GO:0071949">
    <property type="term" value="F:FAD binding"/>
    <property type="evidence" value="ECO:0007669"/>
    <property type="project" value="InterPro"/>
</dbReference>